<comment type="catalytic activity">
    <reaction evidence="10 11">
        <text>L-serine = pyruvate + NH4(+)</text>
        <dbReference type="Rhea" id="RHEA:19169"/>
        <dbReference type="ChEBI" id="CHEBI:15361"/>
        <dbReference type="ChEBI" id="CHEBI:28938"/>
        <dbReference type="ChEBI" id="CHEBI:33384"/>
        <dbReference type="EC" id="4.3.1.17"/>
    </reaction>
</comment>
<comment type="cofactor">
    <cofactor evidence="1 11">
        <name>[4Fe-4S] cluster</name>
        <dbReference type="ChEBI" id="CHEBI:49883"/>
    </cofactor>
</comment>
<evidence type="ECO:0000256" key="3">
    <source>
        <dbReference type="ARBA" id="ARBA00008636"/>
    </source>
</evidence>
<dbReference type="Pfam" id="PF03313">
    <property type="entry name" value="SDH_alpha"/>
    <property type="match status" value="1"/>
</dbReference>
<evidence type="ECO:0000256" key="7">
    <source>
        <dbReference type="ARBA" id="ARBA00023004"/>
    </source>
</evidence>
<evidence type="ECO:0000256" key="1">
    <source>
        <dbReference type="ARBA" id="ARBA00001966"/>
    </source>
</evidence>
<evidence type="ECO:0000256" key="6">
    <source>
        <dbReference type="ARBA" id="ARBA00022723"/>
    </source>
</evidence>
<sequence>MFDSVEEICKLEENGGVPFWKIVQQDDCKERAVSEEESFENMKHMYTAMKESALNYDKTVKSNSGLVGGEAGLLREYLDGGNALVGDFAGRVMELALRVAEGNACMKRIVAAPTAGSCGVVPAVFIAAQEKLGLTDEKMTEALFVAAGVGEVIAARASLAGAEGGCQAEIGAASSMAAAGLVYLQGGNGRKSANAAALALKNLLGLACDPVAGLVEVPCVKRNVCGAMNAVTSAELTMAGIESRIPADEVFDAMSAVGKDMNPNIKETGKGGVAGTVTGQKIKDALAH</sequence>
<comment type="pathway">
    <text evidence="2">Carbohydrate biosynthesis; gluconeogenesis.</text>
</comment>
<accession>A0A1H7IQX8</accession>
<comment type="similarity">
    <text evidence="3 11">Belongs to the iron-sulfur dependent L-serine dehydratase family.</text>
</comment>
<dbReference type="EMBL" id="FNZX01000008">
    <property type="protein sequence ID" value="SEK64893.1"/>
    <property type="molecule type" value="Genomic_DNA"/>
</dbReference>
<dbReference type="InterPro" id="IPR051318">
    <property type="entry name" value="Fe-S_L-Ser"/>
</dbReference>
<evidence type="ECO:0000313" key="13">
    <source>
        <dbReference type="EMBL" id="SEK64893.1"/>
    </source>
</evidence>
<dbReference type="InterPro" id="IPR005130">
    <property type="entry name" value="Ser_deHydtase-like_asu"/>
</dbReference>
<reference evidence="14" key="1">
    <citation type="submission" date="2016-10" db="EMBL/GenBank/DDBJ databases">
        <authorList>
            <person name="Varghese N."/>
        </authorList>
    </citation>
    <scope>NUCLEOTIDE SEQUENCE [LARGE SCALE GENOMIC DNA]</scope>
    <source>
        <strain evidence="14">ACV-9</strain>
    </source>
</reference>
<keyword evidence="4 11" id="KW-0312">Gluconeogenesis</keyword>
<evidence type="ECO:0000256" key="4">
    <source>
        <dbReference type="ARBA" id="ARBA00022432"/>
    </source>
</evidence>
<keyword evidence="14" id="KW-1185">Reference proteome</keyword>
<dbReference type="PANTHER" id="PTHR30182:SF1">
    <property type="entry name" value="L-SERINE DEHYDRATASE 1"/>
    <property type="match status" value="1"/>
</dbReference>
<evidence type="ECO:0000256" key="2">
    <source>
        <dbReference type="ARBA" id="ARBA00004742"/>
    </source>
</evidence>
<dbReference type="NCBIfam" id="TIGR00718">
    <property type="entry name" value="sda_alpha"/>
    <property type="match status" value="1"/>
</dbReference>
<proteinExistence type="inferred from homology"/>
<dbReference type="RefSeq" id="WP_074790569.1">
    <property type="nucleotide sequence ID" value="NZ_FNZX01000008.1"/>
</dbReference>
<dbReference type="GO" id="GO:0046872">
    <property type="term" value="F:metal ion binding"/>
    <property type="evidence" value="ECO:0007669"/>
    <property type="project" value="UniProtKB-KW"/>
</dbReference>
<dbReference type="Proteomes" id="UP000182321">
    <property type="component" value="Unassembled WGS sequence"/>
</dbReference>
<feature type="domain" description="Serine dehydratase-like alpha subunit" evidence="12">
    <location>
        <begin position="17"/>
        <end position="274"/>
    </location>
</feature>
<organism evidence="13 14">
    <name type="scientific">Pseudobutyrivibrio ruminis</name>
    <dbReference type="NCBI Taxonomy" id="46206"/>
    <lineage>
        <taxon>Bacteria</taxon>
        <taxon>Bacillati</taxon>
        <taxon>Bacillota</taxon>
        <taxon>Clostridia</taxon>
        <taxon>Lachnospirales</taxon>
        <taxon>Lachnospiraceae</taxon>
        <taxon>Pseudobutyrivibrio</taxon>
    </lineage>
</organism>
<keyword evidence="9 11" id="KW-0456">Lyase</keyword>
<evidence type="ECO:0000313" key="14">
    <source>
        <dbReference type="Proteomes" id="UP000182321"/>
    </source>
</evidence>
<dbReference type="AlphaFoldDB" id="A0A1H7IQX8"/>
<dbReference type="EC" id="4.3.1.17" evidence="11"/>
<evidence type="ECO:0000259" key="12">
    <source>
        <dbReference type="Pfam" id="PF03313"/>
    </source>
</evidence>
<evidence type="ECO:0000256" key="5">
    <source>
        <dbReference type="ARBA" id="ARBA00022485"/>
    </source>
</evidence>
<dbReference type="InterPro" id="IPR004642">
    <property type="entry name" value="Ser_deHydtase_asu"/>
</dbReference>
<keyword evidence="6 11" id="KW-0479">Metal-binding</keyword>
<dbReference type="GO" id="GO:0006094">
    <property type="term" value="P:gluconeogenesis"/>
    <property type="evidence" value="ECO:0007669"/>
    <property type="project" value="UniProtKB-KW"/>
</dbReference>
<dbReference type="PANTHER" id="PTHR30182">
    <property type="entry name" value="L-SERINE DEHYDRATASE"/>
    <property type="match status" value="1"/>
</dbReference>
<protein>
    <recommendedName>
        <fullName evidence="11">L-serine dehydratase</fullName>
        <ecNumber evidence="11">4.3.1.17</ecNumber>
    </recommendedName>
</protein>
<keyword evidence="5 11" id="KW-0004">4Fe-4S</keyword>
<dbReference type="GO" id="GO:0003941">
    <property type="term" value="F:L-serine ammonia-lyase activity"/>
    <property type="evidence" value="ECO:0007669"/>
    <property type="project" value="UniProtKB-UniRule"/>
</dbReference>
<gene>
    <name evidence="13" type="ORF">SAMN02910377_01428</name>
</gene>
<dbReference type="GO" id="GO:0051539">
    <property type="term" value="F:4 iron, 4 sulfur cluster binding"/>
    <property type="evidence" value="ECO:0007669"/>
    <property type="project" value="UniProtKB-UniRule"/>
</dbReference>
<evidence type="ECO:0000256" key="8">
    <source>
        <dbReference type="ARBA" id="ARBA00023014"/>
    </source>
</evidence>
<name>A0A1H7IQX8_9FIRM</name>
<keyword evidence="7 11" id="KW-0408">Iron</keyword>
<evidence type="ECO:0000256" key="10">
    <source>
        <dbReference type="ARBA" id="ARBA00049406"/>
    </source>
</evidence>
<keyword evidence="8 11" id="KW-0411">Iron-sulfur</keyword>
<evidence type="ECO:0000256" key="11">
    <source>
        <dbReference type="RuleBase" id="RU366059"/>
    </source>
</evidence>
<evidence type="ECO:0000256" key="9">
    <source>
        <dbReference type="ARBA" id="ARBA00023239"/>
    </source>
</evidence>